<proteinExistence type="predicted"/>
<keyword evidence="4" id="KW-1185">Reference proteome</keyword>
<evidence type="ECO:0000313" key="4">
    <source>
        <dbReference type="Proteomes" id="UP000179807"/>
    </source>
</evidence>
<keyword evidence="1" id="KW-0378">Hydrolase</keyword>
<comment type="caution">
    <text evidence="3">The sequence shown here is derived from an EMBL/GenBank/DDBJ whole genome shotgun (WGS) entry which is preliminary data.</text>
</comment>
<dbReference type="GO" id="GO:0004252">
    <property type="term" value="F:serine-type endopeptidase activity"/>
    <property type="evidence" value="ECO:0007669"/>
    <property type="project" value="TreeGrafter"/>
</dbReference>
<dbReference type="OrthoDB" id="416344at2759"/>
<dbReference type="Gene3D" id="3.40.50.1820">
    <property type="entry name" value="alpha/beta hydrolase"/>
    <property type="match status" value="1"/>
</dbReference>
<dbReference type="GeneID" id="94836556"/>
<name>A0A1J4KFL8_9EUKA</name>
<dbReference type="EMBL" id="MLAK01000631">
    <property type="protein sequence ID" value="OHT09736.1"/>
    <property type="molecule type" value="Genomic_DNA"/>
</dbReference>
<evidence type="ECO:0000259" key="2">
    <source>
        <dbReference type="Pfam" id="PF00326"/>
    </source>
</evidence>
<dbReference type="AlphaFoldDB" id="A0A1J4KFL8"/>
<sequence length="686" mass="77084">MDSATLIKNYQQIDNKPMPASGFFVNDDTVQLNFGYANHLLGRRESCVSYVNLSSQKYPQIPFHNDSEKLVAYSADGKTKAIIRTTPFSPQMPVGTPKVGDPGSVVFLEVFKDSELVSNEILNDENGDFQTHPTITPGLVISPDSRYVGWVSATKKRNARKSQLGYKIKTFDFRDYGEDIDGVYGTNVVIFDTLTNKTHVVGAPSKHGACKFCFASENVIVLQAIDLSSPRLEGIRSYENRHFHLFAANISDFEKIEFKPLFVDKIYHHPNSFRIDEKTARIFCGRFVDDFGGHNGSCHFASFNLNLENLTASDYKESTEVYSIGSVPLRPFVNKDTVIVTIERRCLILPVSVNLNSFEVTDLIKNELNNSSIFVDDQRNGKYLIRISTTIETPRFAILSTDGSIENLSESTKFNELETTIIKNENYNDAILILAPGEVKRFIVSPHGGPHGMFSTYFNRNYTFLALCGYSIAMINFRGSTGYPIDVQRSLPGNCGKNDVSDVVEIINQVKAKYNVEKLGIYGYSHGGFLATHMAGQHPELLDFSVAGGPVTNLVASYYTCDIPDWALYESGVRKDCNGEYEMDEDAFHKMWEASSVRFAKNAKVPVLLAHGKIDRRVDMTQSVDYYLAMKRNGNPVKMIIYEMNGHSMKLTSCYDDLMANIVEFANDPIKYINKDDDELYAENEK</sequence>
<evidence type="ECO:0000256" key="1">
    <source>
        <dbReference type="ARBA" id="ARBA00022801"/>
    </source>
</evidence>
<dbReference type="InterPro" id="IPR029058">
    <property type="entry name" value="AB_hydrolase_fold"/>
</dbReference>
<feature type="domain" description="Peptidase S9 prolyl oligopeptidase catalytic" evidence="2">
    <location>
        <begin position="458"/>
        <end position="667"/>
    </location>
</feature>
<dbReference type="Pfam" id="PF00326">
    <property type="entry name" value="Peptidase_S9"/>
    <property type="match status" value="1"/>
</dbReference>
<evidence type="ECO:0000313" key="3">
    <source>
        <dbReference type="EMBL" id="OHT09736.1"/>
    </source>
</evidence>
<reference evidence="3" key="1">
    <citation type="submission" date="2016-10" db="EMBL/GenBank/DDBJ databases">
        <authorList>
            <person name="Benchimol M."/>
            <person name="Almeida L.G."/>
            <person name="Vasconcelos A.T."/>
            <person name="Perreira-Neves A."/>
            <person name="Rosa I.A."/>
            <person name="Tasca T."/>
            <person name="Bogo M.R."/>
            <person name="de Souza W."/>
        </authorList>
    </citation>
    <scope>NUCLEOTIDE SEQUENCE [LARGE SCALE GENOMIC DNA]</scope>
    <source>
        <strain evidence="3">K</strain>
    </source>
</reference>
<dbReference type="SUPFAM" id="SSF53474">
    <property type="entry name" value="alpha/beta-Hydrolases"/>
    <property type="match status" value="1"/>
</dbReference>
<accession>A0A1J4KFL8</accession>
<dbReference type="VEuPathDB" id="TrichDB:TRFO_21251"/>
<protein>
    <submittedName>
        <fullName evidence="3">Clan SC, family S9, acylaminoacyl-peptidase-like serine peptidase</fullName>
    </submittedName>
</protein>
<gene>
    <name evidence="3" type="ORF">TRFO_21251</name>
</gene>
<dbReference type="InterPro" id="IPR001375">
    <property type="entry name" value="Peptidase_S9_cat"/>
</dbReference>
<dbReference type="Proteomes" id="UP000179807">
    <property type="component" value="Unassembled WGS sequence"/>
</dbReference>
<dbReference type="GO" id="GO:0006508">
    <property type="term" value="P:proteolysis"/>
    <property type="evidence" value="ECO:0007669"/>
    <property type="project" value="InterPro"/>
</dbReference>
<dbReference type="PANTHER" id="PTHR42776">
    <property type="entry name" value="SERINE PEPTIDASE S9 FAMILY MEMBER"/>
    <property type="match status" value="1"/>
</dbReference>
<dbReference type="RefSeq" id="XP_068362872.1">
    <property type="nucleotide sequence ID" value="XM_068501852.1"/>
</dbReference>
<organism evidence="3 4">
    <name type="scientific">Tritrichomonas foetus</name>
    <dbReference type="NCBI Taxonomy" id="1144522"/>
    <lineage>
        <taxon>Eukaryota</taxon>
        <taxon>Metamonada</taxon>
        <taxon>Parabasalia</taxon>
        <taxon>Tritrichomonadida</taxon>
        <taxon>Tritrichomonadidae</taxon>
        <taxon>Tritrichomonas</taxon>
    </lineage>
</organism>
<dbReference type="PANTHER" id="PTHR42776:SF4">
    <property type="entry name" value="ACYLAMINO-ACID-RELEASING ENZYME"/>
    <property type="match status" value="1"/>
</dbReference>